<dbReference type="EMBL" id="BLLK01000038">
    <property type="protein sequence ID" value="GFH50397.1"/>
    <property type="molecule type" value="Genomic_DNA"/>
</dbReference>
<name>A0AAD3CQN8_9STRA</name>
<evidence type="ECO:0000313" key="2">
    <source>
        <dbReference type="Proteomes" id="UP001054902"/>
    </source>
</evidence>
<sequence>MSQGELDDHLRFCGLNANEEDRLPPYPKEIRSKRAQKGHKQVTLRKQIVGASAYPMHEVPICQALLDSIIQGKYVSVDSYLTMSNCTSGLSVFGLYVEEDKVLNNSNYEAELLEKAKSMTVADWKKVIKQGQVKPNDGRDLVDALKRFCNLIQALFTSACPLCKPLTSLIDILRVK</sequence>
<reference evidence="1 2" key="1">
    <citation type="journal article" date="2021" name="Sci. Rep.">
        <title>The genome of the diatom Chaetoceros tenuissimus carries an ancient integrated fragment of an extant virus.</title>
        <authorList>
            <person name="Hongo Y."/>
            <person name="Kimura K."/>
            <person name="Takaki Y."/>
            <person name="Yoshida Y."/>
            <person name="Baba S."/>
            <person name="Kobayashi G."/>
            <person name="Nagasaki K."/>
            <person name="Hano T."/>
            <person name="Tomaru Y."/>
        </authorList>
    </citation>
    <scope>NUCLEOTIDE SEQUENCE [LARGE SCALE GENOMIC DNA]</scope>
    <source>
        <strain evidence="1 2">NIES-3715</strain>
    </source>
</reference>
<evidence type="ECO:0000313" key="1">
    <source>
        <dbReference type="EMBL" id="GFH50397.1"/>
    </source>
</evidence>
<keyword evidence="2" id="KW-1185">Reference proteome</keyword>
<gene>
    <name evidence="1" type="ORF">CTEN210_06873</name>
</gene>
<dbReference type="AlphaFoldDB" id="A0AAD3CQN8"/>
<accession>A0AAD3CQN8</accession>
<comment type="caution">
    <text evidence="1">The sequence shown here is derived from an EMBL/GenBank/DDBJ whole genome shotgun (WGS) entry which is preliminary data.</text>
</comment>
<organism evidence="1 2">
    <name type="scientific">Chaetoceros tenuissimus</name>
    <dbReference type="NCBI Taxonomy" id="426638"/>
    <lineage>
        <taxon>Eukaryota</taxon>
        <taxon>Sar</taxon>
        <taxon>Stramenopiles</taxon>
        <taxon>Ochrophyta</taxon>
        <taxon>Bacillariophyta</taxon>
        <taxon>Coscinodiscophyceae</taxon>
        <taxon>Chaetocerotophycidae</taxon>
        <taxon>Chaetocerotales</taxon>
        <taxon>Chaetocerotaceae</taxon>
        <taxon>Chaetoceros</taxon>
    </lineage>
</organism>
<protein>
    <submittedName>
        <fullName evidence="1">Uncharacterized protein</fullName>
    </submittedName>
</protein>
<dbReference type="Proteomes" id="UP001054902">
    <property type="component" value="Unassembled WGS sequence"/>
</dbReference>
<proteinExistence type="predicted"/>